<dbReference type="AlphaFoldDB" id="A0A4Y7TSU6"/>
<proteinExistence type="predicted"/>
<reference evidence="1 2" key="1">
    <citation type="journal article" date="2019" name="Nat. Ecol. Evol.">
        <title>Megaphylogeny resolves global patterns of mushroom evolution.</title>
        <authorList>
            <person name="Varga T."/>
            <person name="Krizsan K."/>
            <person name="Foldi C."/>
            <person name="Dima B."/>
            <person name="Sanchez-Garcia M."/>
            <person name="Sanchez-Ramirez S."/>
            <person name="Szollosi G.J."/>
            <person name="Szarkandi J.G."/>
            <person name="Papp V."/>
            <person name="Albert L."/>
            <person name="Andreopoulos W."/>
            <person name="Angelini C."/>
            <person name="Antonin V."/>
            <person name="Barry K.W."/>
            <person name="Bougher N.L."/>
            <person name="Buchanan P."/>
            <person name="Buyck B."/>
            <person name="Bense V."/>
            <person name="Catcheside P."/>
            <person name="Chovatia M."/>
            <person name="Cooper J."/>
            <person name="Damon W."/>
            <person name="Desjardin D."/>
            <person name="Finy P."/>
            <person name="Geml J."/>
            <person name="Haridas S."/>
            <person name="Hughes K."/>
            <person name="Justo A."/>
            <person name="Karasinski D."/>
            <person name="Kautmanova I."/>
            <person name="Kiss B."/>
            <person name="Kocsube S."/>
            <person name="Kotiranta H."/>
            <person name="LaButti K.M."/>
            <person name="Lechner B.E."/>
            <person name="Liimatainen K."/>
            <person name="Lipzen A."/>
            <person name="Lukacs Z."/>
            <person name="Mihaltcheva S."/>
            <person name="Morgado L.N."/>
            <person name="Niskanen T."/>
            <person name="Noordeloos M.E."/>
            <person name="Ohm R.A."/>
            <person name="Ortiz-Santana B."/>
            <person name="Ovrebo C."/>
            <person name="Racz N."/>
            <person name="Riley R."/>
            <person name="Savchenko A."/>
            <person name="Shiryaev A."/>
            <person name="Soop K."/>
            <person name="Spirin V."/>
            <person name="Szebenyi C."/>
            <person name="Tomsovsky M."/>
            <person name="Tulloss R.E."/>
            <person name="Uehling J."/>
            <person name="Grigoriev I.V."/>
            <person name="Vagvolgyi C."/>
            <person name="Papp T."/>
            <person name="Martin F.M."/>
            <person name="Miettinen O."/>
            <person name="Hibbett D.S."/>
            <person name="Nagy L.G."/>
        </authorList>
    </citation>
    <scope>NUCLEOTIDE SEQUENCE [LARGE SCALE GENOMIC DNA]</scope>
    <source>
        <strain evidence="1 2">FP101781</strain>
    </source>
</reference>
<dbReference type="EMBL" id="QPFP01000005">
    <property type="protein sequence ID" value="TEB36662.1"/>
    <property type="molecule type" value="Genomic_DNA"/>
</dbReference>
<organism evidence="1 2">
    <name type="scientific">Coprinellus micaceus</name>
    <name type="common">Glistening ink-cap mushroom</name>
    <name type="synonym">Coprinus micaceus</name>
    <dbReference type="NCBI Taxonomy" id="71717"/>
    <lineage>
        <taxon>Eukaryota</taxon>
        <taxon>Fungi</taxon>
        <taxon>Dikarya</taxon>
        <taxon>Basidiomycota</taxon>
        <taxon>Agaricomycotina</taxon>
        <taxon>Agaricomycetes</taxon>
        <taxon>Agaricomycetidae</taxon>
        <taxon>Agaricales</taxon>
        <taxon>Agaricineae</taxon>
        <taxon>Psathyrellaceae</taxon>
        <taxon>Coprinellus</taxon>
    </lineage>
</organism>
<evidence type="ECO:0000313" key="1">
    <source>
        <dbReference type="EMBL" id="TEB36662.1"/>
    </source>
</evidence>
<dbReference type="Proteomes" id="UP000298030">
    <property type="component" value="Unassembled WGS sequence"/>
</dbReference>
<sequence>MRIGQYLAASRMVSTSSKGRCFKMASLTSKTSRSVRICGVSFTVAASPLCATRSAYSAAATQPPTLNQWQNAPFSLDSLSRRLLPFYGLALGSCCLVPREHFASAVFWLGTDEASA</sequence>
<evidence type="ECO:0000313" key="2">
    <source>
        <dbReference type="Proteomes" id="UP000298030"/>
    </source>
</evidence>
<gene>
    <name evidence="1" type="ORF">FA13DRAFT_1076731</name>
</gene>
<protein>
    <submittedName>
        <fullName evidence="1">Uncharacterized protein</fullName>
    </submittedName>
</protein>
<name>A0A4Y7TSU6_COPMI</name>
<comment type="caution">
    <text evidence="1">The sequence shown here is derived from an EMBL/GenBank/DDBJ whole genome shotgun (WGS) entry which is preliminary data.</text>
</comment>
<accession>A0A4Y7TSU6</accession>
<keyword evidence="2" id="KW-1185">Reference proteome</keyword>